<evidence type="ECO:0000256" key="1">
    <source>
        <dbReference type="SAM" id="Phobius"/>
    </source>
</evidence>
<dbReference type="AlphaFoldDB" id="A0A0F8X5Z0"/>
<name>A0A0F8X5Z0_9ZZZZ</name>
<dbReference type="EMBL" id="LAZR01060985">
    <property type="protein sequence ID" value="KKK64527.1"/>
    <property type="molecule type" value="Genomic_DNA"/>
</dbReference>
<evidence type="ECO:0008006" key="3">
    <source>
        <dbReference type="Google" id="ProtNLM"/>
    </source>
</evidence>
<evidence type="ECO:0000313" key="2">
    <source>
        <dbReference type="EMBL" id="KKK64527.1"/>
    </source>
</evidence>
<sequence>MRWSDLKIGRKLTIGFGSLIVLIIISSMVGFNGIQSVGNALFVVGDKEAPVADMSMEMALALMEARNVMEEFKGATAAIATDDVSQLAGLERKYNETLSSFDTFTNAILEGGTVGDVVVLKTDNEKLAKLILAADEVHDKKFQVAAAEMMNNGRLLIKKKAETDKAMEAMEDIYDEVLADTAAVEGMIGKEIDERTRKAGLGAEAKAILREEVPLTDMVMEAMLALAMSRIKLEEFIQSNDLAELAENEEVFNETIKEFDKHVGAILDGGMVDGTQIYATDNKNNCNYTYRAEHGYCHNHNCFQLWWIWGSKK</sequence>
<feature type="transmembrane region" description="Helical" evidence="1">
    <location>
        <begin position="12"/>
        <end position="31"/>
    </location>
</feature>
<reference evidence="2" key="1">
    <citation type="journal article" date="2015" name="Nature">
        <title>Complex archaea that bridge the gap between prokaryotes and eukaryotes.</title>
        <authorList>
            <person name="Spang A."/>
            <person name="Saw J.H."/>
            <person name="Jorgensen S.L."/>
            <person name="Zaremba-Niedzwiedzka K."/>
            <person name="Martijn J."/>
            <person name="Lind A.E."/>
            <person name="van Eijk R."/>
            <person name="Schleper C."/>
            <person name="Guy L."/>
            <person name="Ettema T.J."/>
        </authorList>
    </citation>
    <scope>NUCLEOTIDE SEQUENCE</scope>
</reference>
<keyword evidence="1" id="KW-1133">Transmembrane helix</keyword>
<keyword evidence="1" id="KW-0472">Membrane</keyword>
<accession>A0A0F8X5Z0</accession>
<protein>
    <recommendedName>
        <fullName evidence="3">Chemotaxis methyl-accepting receptor HlyB-like 4HB MCP domain-containing protein</fullName>
    </recommendedName>
</protein>
<comment type="caution">
    <text evidence="2">The sequence shown here is derived from an EMBL/GenBank/DDBJ whole genome shotgun (WGS) entry which is preliminary data.</text>
</comment>
<proteinExistence type="predicted"/>
<keyword evidence="1" id="KW-0812">Transmembrane</keyword>
<gene>
    <name evidence="2" type="ORF">LCGC14_2983290</name>
</gene>
<organism evidence="2">
    <name type="scientific">marine sediment metagenome</name>
    <dbReference type="NCBI Taxonomy" id="412755"/>
    <lineage>
        <taxon>unclassified sequences</taxon>
        <taxon>metagenomes</taxon>
        <taxon>ecological metagenomes</taxon>
    </lineage>
</organism>